<evidence type="ECO:0008006" key="5">
    <source>
        <dbReference type="Google" id="ProtNLM"/>
    </source>
</evidence>
<keyword evidence="1" id="KW-0802">TPR repeat</keyword>
<feature type="compositionally biased region" description="Acidic residues" evidence="2">
    <location>
        <begin position="61"/>
        <end position="102"/>
    </location>
</feature>
<dbReference type="AlphaFoldDB" id="A0A913ZCY7"/>
<dbReference type="CTD" id="9330"/>
<sequence>MNEAKKSGEVLVDEIHVDKDELMRYLNGEIQFTEWKQGQDLMKFFASEDNAPEPTETKDGDIDENASEGSEDEDEEDDDGDAEADQEEEGEEELLDEKDEEYFPPGISTRKGKVGRPRKPRPEQVTPKRPRGRPPKARMPGLTSSSEGSPMTHELRLGREERRLKGKRGFPRGRIRNRVPKDLRGLMGEAHLCFARGSEQEAIKMCLEIIRQAPRCPDPYQLLAMIYEDKDDMEKSLQFSLIVAHLRPRDTEEWTRCAELSLEQDDIQQAIRCYSKAIRYNPKELSNHMERIHLYEQLKDTKKVIECYQILLKALPEDQGEQYMQLAKDLVKTHHQNGDISSAVDILSHAFAKHPKLISSEDVNILAELHIASRHYQQAMQVISDHCGVGVRSQSSHEVLDLEQLSLADRETKQDSVDVEVPDGLPIDLRAKLGVCLIHCKQFQSAKNVISLLMTKDPNMMGDLVLDVAEAYAELGCYGESLPLLQALVETKNYNLAAVWLRYAECLTSLGQLEQSTMAYRQVLQKAPGHLDARIALSSIEQQQGNADVALELLSTGSDEEVAADVQLIWQRSMLLYSKGLLREFTRDSLLLLMAYVNQASDKNVPKRLSGNLGVISHDNWFSLYCKTIDALVKLRQLEEAEALSNTVLVSKRFARESSQQLDVEVMGICVYFLSAKYRRVYEEMRSLLSKHADSAAVWNLFSFVTNLTNDNRHHKFCLRLTLKKLHENIALCILNGHNAMVNGTFKHAIGEYIRGFRQKPNDPFLTFMIAISICHIACQKYTTKRHSLIVQAFAFLKRYEELRGVSQETCYNIGRALHELGLLHMALRYYHKGLDLPPSSDDPRFDLRSELAYNLSLIYRHSGNEEMAIELLSNSVI</sequence>
<dbReference type="PROSITE" id="PS50005">
    <property type="entry name" value="TPR"/>
    <property type="match status" value="2"/>
</dbReference>
<feature type="repeat" description="TPR" evidence="1">
    <location>
        <begin position="808"/>
        <end position="841"/>
    </location>
</feature>
<keyword evidence="4" id="KW-1185">Reference proteome</keyword>
<dbReference type="PANTHER" id="PTHR23082:SF0">
    <property type="entry name" value="GENERAL TRANSCRIPTION FACTOR 3C POLYPEPTIDE 3"/>
    <property type="match status" value="1"/>
</dbReference>
<organism evidence="3 4">
    <name type="scientific">Patiria miniata</name>
    <name type="common">Bat star</name>
    <name type="synonym">Asterina miniata</name>
    <dbReference type="NCBI Taxonomy" id="46514"/>
    <lineage>
        <taxon>Eukaryota</taxon>
        <taxon>Metazoa</taxon>
        <taxon>Echinodermata</taxon>
        <taxon>Eleutherozoa</taxon>
        <taxon>Asterozoa</taxon>
        <taxon>Asteroidea</taxon>
        <taxon>Valvatacea</taxon>
        <taxon>Valvatida</taxon>
        <taxon>Asterinidae</taxon>
        <taxon>Patiria</taxon>
    </lineage>
</organism>
<protein>
    <recommendedName>
        <fullName evidence="5">General transcription factor 3C polypeptide 3</fullName>
    </recommendedName>
</protein>
<feature type="region of interest" description="Disordered" evidence="2">
    <location>
        <begin position="43"/>
        <end position="155"/>
    </location>
</feature>
<dbReference type="GO" id="GO:0003677">
    <property type="term" value="F:DNA binding"/>
    <property type="evidence" value="ECO:0007669"/>
    <property type="project" value="InterPro"/>
</dbReference>
<dbReference type="OMA" id="SSPNMKF"/>
<dbReference type="GeneID" id="119723157"/>
<dbReference type="InterPro" id="IPR039340">
    <property type="entry name" value="Tfc4/TFIIIC-102/Sfc4"/>
</dbReference>
<reference evidence="3" key="1">
    <citation type="submission" date="2022-11" db="UniProtKB">
        <authorList>
            <consortium name="EnsemblMetazoa"/>
        </authorList>
    </citation>
    <scope>IDENTIFICATION</scope>
</reference>
<dbReference type="InterPro" id="IPR017956">
    <property type="entry name" value="AT_hook_DNA-bd_motif"/>
</dbReference>
<accession>A0A913ZCY7</accession>
<dbReference type="OrthoDB" id="151490at2759"/>
<dbReference type="EnsemblMetazoa" id="XM_038193715.1">
    <property type="protein sequence ID" value="XP_038049643.1"/>
    <property type="gene ID" value="LOC119723157"/>
</dbReference>
<dbReference type="PANTHER" id="PTHR23082">
    <property type="entry name" value="TRANSCRIPTION INITIATION FACTOR IIIC TFIIIC , POLYPEPTIDE 3-RELATED"/>
    <property type="match status" value="1"/>
</dbReference>
<dbReference type="SUPFAM" id="SSF48452">
    <property type="entry name" value="TPR-like"/>
    <property type="match status" value="3"/>
</dbReference>
<dbReference type="PRINTS" id="PR00929">
    <property type="entry name" value="ATHOOK"/>
</dbReference>
<dbReference type="GO" id="GO:0000127">
    <property type="term" value="C:transcription factor TFIIIC complex"/>
    <property type="evidence" value="ECO:0007669"/>
    <property type="project" value="TreeGrafter"/>
</dbReference>
<evidence type="ECO:0000256" key="1">
    <source>
        <dbReference type="PROSITE-ProRule" id="PRU00339"/>
    </source>
</evidence>
<name>A0A913ZCY7_PATMI</name>
<dbReference type="InterPro" id="IPR019734">
    <property type="entry name" value="TPR_rpt"/>
</dbReference>
<proteinExistence type="predicted"/>
<feature type="repeat" description="TPR" evidence="1">
    <location>
        <begin position="251"/>
        <end position="284"/>
    </location>
</feature>
<evidence type="ECO:0000313" key="4">
    <source>
        <dbReference type="Proteomes" id="UP000887568"/>
    </source>
</evidence>
<evidence type="ECO:0000256" key="2">
    <source>
        <dbReference type="SAM" id="MobiDB-lite"/>
    </source>
</evidence>
<dbReference type="RefSeq" id="XP_038049643.1">
    <property type="nucleotide sequence ID" value="XM_038193715.1"/>
</dbReference>
<dbReference type="Proteomes" id="UP000887568">
    <property type="component" value="Unplaced"/>
</dbReference>
<dbReference type="GO" id="GO:0006383">
    <property type="term" value="P:transcription by RNA polymerase III"/>
    <property type="evidence" value="ECO:0007669"/>
    <property type="project" value="InterPro"/>
</dbReference>
<dbReference type="Gene3D" id="1.25.40.10">
    <property type="entry name" value="Tetratricopeptide repeat domain"/>
    <property type="match status" value="3"/>
</dbReference>
<dbReference type="SMART" id="SM00028">
    <property type="entry name" value="TPR"/>
    <property type="match status" value="7"/>
</dbReference>
<dbReference type="Pfam" id="PF13181">
    <property type="entry name" value="TPR_8"/>
    <property type="match status" value="1"/>
</dbReference>
<evidence type="ECO:0000313" key="3">
    <source>
        <dbReference type="EnsemblMetazoa" id="XP_038049643.1"/>
    </source>
</evidence>
<feature type="compositionally biased region" description="Basic residues" evidence="2">
    <location>
        <begin position="110"/>
        <end position="119"/>
    </location>
</feature>
<dbReference type="InterPro" id="IPR011990">
    <property type="entry name" value="TPR-like_helical_dom_sf"/>
</dbReference>